<dbReference type="Gene3D" id="3.40.50.300">
    <property type="entry name" value="P-loop containing nucleotide triphosphate hydrolases"/>
    <property type="match status" value="1"/>
</dbReference>
<dbReference type="RefSeq" id="WP_046500087.1">
    <property type="nucleotide sequence ID" value="NZ_CGIH01000053.1"/>
</dbReference>
<name>A0A0E4GDJ4_9FIRM</name>
<protein>
    <submittedName>
        <fullName evidence="6">ABC transporter-like</fullName>
    </submittedName>
</protein>
<dbReference type="EMBL" id="CGIH01000053">
    <property type="protein sequence ID" value="CFY10843.1"/>
    <property type="molecule type" value="Genomic_DNA"/>
</dbReference>
<evidence type="ECO:0000259" key="5">
    <source>
        <dbReference type="PROSITE" id="PS50893"/>
    </source>
</evidence>
<dbReference type="InterPro" id="IPR027417">
    <property type="entry name" value="P-loop_NTPase"/>
</dbReference>
<keyword evidence="2" id="KW-0813">Transport</keyword>
<comment type="similarity">
    <text evidence="1">Belongs to the ABC transporter superfamily.</text>
</comment>
<evidence type="ECO:0000256" key="4">
    <source>
        <dbReference type="ARBA" id="ARBA00022840"/>
    </source>
</evidence>
<evidence type="ECO:0000256" key="1">
    <source>
        <dbReference type="ARBA" id="ARBA00005417"/>
    </source>
</evidence>
<dbReference type="AlphaFoldDB" id="A0A0E4GDJ4"/>
<feature type="domain" description="ABC transporter" evidence="5">
    <location>
        <begin position="2"/>
        <end position="229"/>
    </location>
</feature>
<evidence type="ECO:0000256" key="2">
    <source>
        <dbReference type="ARBA" id="ARBA00022448"/>
    </source>
</evidence>
<accession>A0A0E4GDJ4</accession>
<dbReference type="STRING" id="690567.2758"/>
<dbReference type="InterPro" id="IPR003593">
    <property type="entry name" value="AAA+_ATPase"/>
</dbReference>
<dbReference type="PANTHER" id="PTHR43335">
    <property type="entry name" value="ABC TRANSPORTER, ATP-BINDING PROTEIN"/>
    <property type="match status" value="1"/>
</dbReference>
<dbReference type="SMART" id="SM00382">
    <property type="entry name" value="AAA"/>
    <property type="match status" value="1"/>
</dbReference>
<dbReference type="OrthoDB" id="9775135at2"/>
<dbReference type="Pfam" id="PF00005">
    <property type="entry name" value="ABC_tran"/>
    <property type="match status" value="1"/>
</dbReference>
<gene>
    <name evidence="6" type="ORF">2758</name>
</gene>
<sequence>MLTVKNLSKSYGRKKVLHSIDLEFDNHVYGLLGANGAGKTTLIRCMTGLYEPQQGEILYHSQPIKKSPAFLHDLGYLPQAFGMFQELTLYEMMEYICCLKKIDKSQCNNEIEHALSSVNLEDKIHERIKTLSGGMVRRAGIAQAILGFSKVIFLDEPTAGLDPGERARFKNTINTIKNDRMILISTHIVEDVDACCQNVIVIEEGRVLFQGTCEQLKQAATQKVYQIKAEDSDNIIGEKFILKVSEVEGEIYHRVLAQGKQNYPYEKNPTLEDGYMCLVKGIA</sequence>
<evidence type="ECO:0000313" key="6">
    <source>
        <dbReference type="EMBL" id="CFY10843.1"/>
    </source>
</evidence>
<evidence type="ECO:0000313" key="7">
    <source>
        <dbReference type="Proteomes" id="UP000045545"/>
    </source>
</evidence>
<dbReference type="Proteomes" id="UP000045545">
    <property type="component" value="Unassembled WGS sequence"/>
</dbReference>
<dbReference type="PROSITE" id="PS50893">
    <property type="entry name" value="ABC_TRANSPORTER_2"/>
    <property type="match status" value="1"/>
</dbReference>
<dbReference type="SUPFAM" id="SSF52540">
    <property type="entry name" value="P-loop containing nucleoside triphosphate hydrolases"/>
    <property type="match status" value="1"/>
</dbReference>
<dbReference type="GO" id="GO:0016887">
    <property type="term" value="F:ATP hydrolysis activity"/>
    <property type="evidence" value="ECO:0007669"/>
    <property type="project" value="InterPro"/>
</dbReference>
<organism evidence="6 7">
    <name type="scientific">Syntrophomonas zehnderi OL-4</name>
    <dbReference type="NCBI Taxonomy" id="690567"/>
    <lineage>
        <taxon>Bacteria</taxon>
        <taxon>Bacillati</taxon>
        <taxon>Bacillota</taxon>
        <taxon>Clostridia</taxon>
        <taxon>Eubacteriales</taxon>
        <taxon>Syntrophomonadaceae</taxon>
        <taxon>Syntrophomonas</taxon>
    </lineage>
</organism>
<proteinExistence type="inferred from homology"/>
<evidence type="ECO:0000256" key="3">
    <source>
        <dbReference type="ARBA" id="ARBA00022741"/>
    </source>
</evidence>
<keyword evidence="4" id="KW-0067">ATP-binding</keyword>
<keyword evidence="7" id="KW-1185">Reference proteome</keyword>
<dbReference type="PANTHER" id="PTHR43335:SF2">
    <property type="entry name" value="ABC TRANSPORTER, ATP-BINDING PROTEIN"/>
    <property type="match status" value="1"/>
</dbReference>
<keyword evidence="3" id="KW-0547">Nucleotide-binding</keyword>
<dbReference type="GO" id="GO:0005524">
    <property type="term" value="F:ATP binding"/>
    <property type="evidence" value="ECO:0007669"/>
    <property type="project" value="UniProtKB-KW"/>
</dbReference>
<dbReference type="InterPro" id="IPR003439">
    <property type="entry name" value="ABC_transporter-like_ATP-bd"/>
</dbReference>
<reference evidence="6 7" key="1">
    <citation type="submission" date="2015-03" db="EMBL/GenBank/DDBJ databases">
        <authorList>
            <person name="Murphy D."/>
        </authorList>
    </citation>
    <scope>NUCLEOTIDE SEQUENCE [LARGE SCALE GENOMIC DNA]</scope>
    <source>
        <strain evidence="6 7">OL-4</strain>
    </source>
</reference>